<keyword evidence="3" id="KW-1185">Reference proteome</keyword>
<dbReference type="RefSeq" id="WP_218897678.1">
    <property type="nucleotide sequence ID" value="NZ_JACCFH010000001.1"/>
</dbReference>
<dbReference type="InterPro" id="IPR003497">
    <property type="entry name" value="BRO_N_domain"/>
</dbReference>
<dbReference type="SMART" id="SM01040">
    <property type="entry name" value="Bro-N"/>
    <property type="match status" value="1"/>
</dbReference>
<comment type="caution">
    <text evidence="2">The sequence shown here is derived from an EMBL/GenBank/DDBJ whole genome shotgun (WGS) entry which is preliminary data.</text>
</comment>
<organism evidence="2 3">
    <name type="scientific">Sphaerotilus montanus</name>
    <dbReference type="NCBI Taxonomy" id="522889"/>
    <lineage>
        <taxon>Bacteria</taxon>
        <taxon>Pseudomonadati</taxon>
        <taxon>Pseudomonadota</taxon>
        <taxon>Betaproteobacteria</taxon>
        <taxon>Burkholderiales</taxon>
        <taxon>Sphaerotilaceae</taxon>
        <taxon>Sphaerotilus</taxon>
    </lineage>
</organism>
<feature type="domain" description="Bro-N" evidence="1">
    <location>
        <begin position="1"/>
        <end position="103"/>
    </location>
</feature>
<name>A0A7Y9QX63_9BURK</name>
<evidence type="ECO:0000313" key="3">
    <source>
        <dbReference type="Proteomes" id="UP000518288"/>
    </source>
</evidence>
<gene>
    <name evidence="2" type="ORF">BDD16_000630</name>
</gene>
<protein>
    <recommendedName>
        <fullName evidence="1">Bro-N domain-containing protein</fullName>
    </recommendedName>
</protein>
<evidence type="ECO:0000313" key="2">
    <source>
        <dbReference type="EMBL" id="NYG31644.1"/>
    </source>
</evidence>
<dbReference type="AlphaFoldDB" id="A0A7Y9QX63"/>
<evidence type="ECO:0000259" key="1">
    <source>
        <dbReference type="PROSITE" id="PS51750"/>
    </source>
</evidence>
<dbReference type="Proteomes" id="UP000518288">
    <property type="component" value="Unassembled WGS sequence"/>
</dbReference>
<reference evidence="2 3" key="1">
    <citation type="submission" date="2020-07" db="EMBL/GenBank/DDBJ databases">
        <title>Genomic Encyclopedia of Archaeal and Bacterial Type Strains, Phase II (KMG-II): from individual species to whole genera.</title>
        <authorList>
            <person name="Goeker M."/>
        </authorList>
    </citation>
    <scope>NUCLEOTIDE SEQUENCE [LARGE SCALE GENOMIC DNA]</scope>
    <source>
        <strain evidence="2 3">DSM 21226</strain>
    </source>
</reference>
<proteinExistence type="predicted"/>
<accession>A0A7Y9QX63</accession>
<dbReference type="PANTHER" id="PTHR36180:SF2">
    <property type="entry name" value="BRO FAMILY PROTEIN"/>
    <property type="match status" value="1"/>
</dbReference>
<dbReference type="EMBL" id="JACCFH010000001">
    <property type="protein sequence ID" value="NYG31644.1"/>
    <property type="molecule type" value="Genomic_DNA"/>
</dbReference>
<sequence length="279" mass="30700">MNIIPFIFDTLPVRAVLRDGEPWFVAADLAAVLDYSETAAMTRHLDDDEKGLSTVQTLGGPQEMTIISESGLYAAILKSRKPEARQFRRWVTGEVLPSIRKTGGYSMGDHARRVRDVFDVAGTAVKARGLRGPARDAAVRAVVQEIAPDLLHLVPEPAPKQTPDQPDPGELVAIVRDWLQQHGAALPELSEVRALVLTRPDGARPRVSDFRRTQPAEYVISPYTFAEVICNGLDARKVALALRDAGHLRHEADRCTITQRLPGEGGKVKVYAIKPEILH</sequence>
<dbReference type="PROSITE" id="PS51750">
    <property type="entry name" value="BRO_N"/>
    <property type="match status" value="1"/>
</dbReference>
<dbReference type="PANTHER" id="PTHR36180">
    <property type="entry name" value="DNA-BINDING PROTEIN-RELATED-RELATED"/>
    <property type="match status" value="1"/>
</dbReference>
<dbReference type="Pfam" id="PF02498">
    <property type="entry name" value="Bro-N"/>
    <property type="match status" value="1"/>
</dbReference>